<feature type="compositionally biased region" description="Basic and acidic residues" evidence="1">
    <location>
        <begin position="1"/>
        <end position="11"/>
    </location>
</feature>
<proteinExistence type="predicted"/>
<dbReference type="Proteomes" id="UP001589575">
    <property type="component" value="Unassembled WGS sequence"/>
</dbReference>
<evidence type="ECO:0000313" key="3">
    <source>
        <dbReference type="Proteomes" id="UP001589575"/>
    </source>
</evidence>
<name>A0ABV5G299_9MICC</name>
<evidence type="ECO:0000313" key="2">
    <source>
        <dbReference type="EMBL" id="MFB9072598.1"/>
    </source>
</evidence>
<protein>
    <submittedName>
        <fullName evidence="2">Uncharacterized protein</fullName>
    </submittedName>
</protein>
<gene>
    <name evidence="2" type="ORF">ACFFX0_15885</name>
</gene>
<reference evidence="2 3" key="1">
    <citation type="submission" date="2024-09" db="EMBL/GenBank/DDBJ databases">
        <authorList>
            <person name="Sun Q."/>
            <person name="Mori K."/>
        </authorList>
    </citation>
    <scope>NUCLEOTIDE SEQUENCE [LARGE SCALE GENOMIC DNA]</scope>
    <source>
        <strain evidence="2 3">CCM 7609</strain>
    </source>
</reference>
<feature type="compositionally biased region" description="Basic residues" evidence="1">
    <location>
        <begin position="61"/>
        <end position="77"/>
    </location>
</feature>
<feature type="compositionally biased region" description="Basic residues" evidence="1">
    <location>
        <begin position="12"/>
        <end position="21"/>
    </location>
</feature>
<sequence length="77" mass="8665">MDPARCPDVRPGRLRIRRHGTGHGCPPAAGRAVRFRTERGHGAIPLRRPARAATAPSGRQRPGRFHHHQSRRWLPRG</sequence>
<organism evidence="2 3">
    <name type="scientific">Citricoccus parietis</name>
    <dbReference type="NCBI Taxonomy" id="592307"/>
    <lineage>
        <taxon>Bacteria</taxon>
        <taxon>Bacillati</taxon>
        <taxon>Actinomycetota</taxon>
        <taxon>Actinomycetes</taxon>
        <taxon>Micrococcales</taxon>
        <taxon>Micrococcaceae</taxon>
        <taxon>Citricoccus</taxon>
    </lineage>
</organism>
<keyword evidence="3" id="KW-1185">Reference proteome</keyword>
<evidence type="ECO:0000256" key="1">
    <source>
        <dbReference type="SAM" id="MobiDB-lite"/>
    </source>
</evidence>
<accession>A0ABV5G299</accession>
<comment type="caution">
    <text evidence="2">The sequence shown here is derived from an EMBL/GenBank/DDBJ whole genome shotgun (WGS) entry which is preliminary data.</text>
</comment>
<feature type="compositionally biased region" description="Low complexity" evidence="1">
    <location>
        <begin position="43"/>
        <end position="56"/>
    </location>
</feature>
<dbReference type="EMBL" id="JBHMFI010000001">
    <property type="protein sequence ID" value="MFB9072598.1"/>
    <property type="molecule type" value="Genomic_DNA"/>
</dbReference>
<feature type="region of interest" description="Disordered" evidence="1">
    <location>
        <begin position="1"/>
        <end position="77"/>
    </location>
</feature>